<feature type="domain" description="Major facilitator superfamily (MFS) profile" evidence="6">
    <location>
        <begin position="11"/>
        <end position="389"/>
    </location>
</feature>
<evidence type="ECO:0000256" key="2">
    <source>
        <dbReference type="ARBA" id="ARBA00022692"/>
    </source>
</evidence>
<keyword evidence="3 5" id="KW-1133">Transmembrane helix</keyword>
<reference evidence="8" key="1">
    <citation type="submission" date="2020-07" db="EMBL/GenBank/DDBJ databases">
        <title>Complete genome sequencing of Coprobacter sp. strain 2CBH44.</title>
        <authorList>
            <person name="Sakamoto M."/>
            <person name="Murakami T."/>
            <person name="Mori H."/>
        </authorList>
    </citation>
    <scope>NUCLEOTIDE SEQUENCE [LARGE SCALE GENOMIC DNA]</scope>
    <source>
        <strain evidence="8">2CBH44</strain>
    </source>
</reference>
<dbReference type="SUPFAM" id="SSF103473">
    <property type="entry name" value="MFS general substrate transporter"/>
    <property type="match status" value="1"/>
</dbReference>
<dbReference type="EMBL" id="AP023322">
    <property type="protein sequence ID" value="BCI64918.1"/>
    <property type="molecule type" value="Genomic_DNA"/>
</dbReference>
<dbReference type="PROSITE" id="PS50850">
    <property type="entry name" value="MFS"/>
    <property type="match status" value="1"/>
</dbReference>
<feature type="transmembrane region" description="Helical" evidence="5">
    <location>
        <begin position="77"/>
        <end position="94"/>
    </location>
</feature>
<comment type="subcellular location">
    <subcellularLocation>
        <location evidence="1">Membrane</location>
        <topology evidence="1">Multi-pass membrane protein</topology>
    </subcellularLocation>
</comment>
<dbReference type="InterPro" id="IPR011701">
    <property type="entry name" value="MFS"/>
</dbReference>
<dbReference type="InterPro" id="IPR020846">
    <property type="entry name" value="MFS_dom"/>
</dbReference>
<feature type="transmembrane region" description="Helical" evidence="5">
    <location>
        <begin position="363"/>
        <end position="384"/>
    </location>
</feature>
<feature type="transmembrane region" description="Helical" evidence="5">
    <location>
        <begin position="164"/>
        <end position="181"/>
    </location>
</feature>
<dbReference type="Proteomes" id="UP000594042">
    <property type="component" value="Chromosome"/>
</dbReference>
<feature type="transmembrane region" description="Helical" evidence="5">
    <location>
        <begin position="50"/>
        <end position="70"/>
    </location>
</feature>
<dbReference type="CDD" id="cd17393">
    <property type="entry name" value="MFS_MosC_like"/>
    <property type="match status" value="1"/>
</dbReference>
<dbReference type="Pfam" id="PF07690">
    <property type="entry name" value="MFS_1"/>
    <property type="match status" value="1"/>
</dbReference>
<feature type="transmembrane region" description="Helical" evidence="5">
    <location>
        <begin position="214"/>
        <end position="235"/>
    </location>
</feature>
<evidence type="ECO:0000256" key="5">
    <source>
        <dbReference type="SAM" id="Phobius"/>
    </source>
</evidence>
<feature type="transmembrane region" description="Helical" evidence="5">
    <location>
        <begin position="336"/>
        <end position="357"/>
    </location>
</feature>
<dbReference type="Gene3D" id="1.20.1250.20">
    <property type="entry name" value="MFS general substrate transporter like domains"/>
    <property type="match status" value="1"/>
</dbReference>
<name>A0A7G1I3L6_9BACT</name>
<feature type="transmembrane region" description="Helical" evidence="5">
    <location>
        <begin position="305"/>
        <end position="324"/>
    </location>
</feature>
<evidence type="ECO:0000256" key="4">
    <source>
        <dbReference type="ARBA" id="ARBA00023136"/>
    </source>
</evidence>
<feature type="transmembrane region" description="Helical" evidence="5">
    <location>
        <begin position="12"/>
        <end position="30"/>
    </location>
</feature>
<dbReference type="InterPro" id="IPR036259">
    <property type="entry name" value="MFS_trans_sf"/>
</dbReference>
<gene>
    <name evidence="7" type="ORF">Cop2CBH44_32710</name>
</gene>
<organism evidence="7 8">
    <name type="scientific">Coprobacter secundus subsp. similis</name>
    <dbReference type="NCBI Taxonomy" id="2751153"/>
    <lineage>
        <taxon>Bacteria</taxon>
        <taxon>Pseudomonadati</taxon>
        <taxon>Bacteroidota</taxon>
        <taxon>Bacteroidia</taxon>
        <taxon>Bacteroidales</taxon>
        <taxon>Barnesiellaceae</taxon>
        <taxon>Coprobacter</taxon>
    </lineage>
</organism>
<keyword evidence="2 5" id="KW-0812">Transmembrane</keyword>
<keyword evidence="4 5" id="KW-0472">Membrane</keyword>
<dbReference type="PANTHER" id="PTHR23514">
    <property type="entry name" value="BYPASS OF STOP CODON PROTEIN 6"/>
    <property type="match status" value="1"/>
</dbReference>
<dbReference type="GO" id="GO:0016020">
    <property type="term" value="C:membrane"/>
    <property type="evidence" value="ECO:0007669"/>
    <property type="project" value="UniProtKB-SubCell"/>
</dbReference>
<keyword evidence="8" id="KW-1185">Reference proteome</keyword>
<evidence type="ECO:0000256" key="1">
    <source>
        <dbReference type="ARBA" id="ARBA00004141"/>
    </source>
</evidence>
<accession>A0A7G1I3L6</accession>
<proteinExistence type="predicted"/>
<feature type="transmembrane region" description="Helical" evidence="5">
    <location>
        <begin position="281"/>
        <end position="299"/>
    </location>
</feature>
<evidence type="ECO:0000256" key="3">
    <source>
        <dbReference type="ARBA" id="ARBA00022989"/>
    </source>
</evidence>
<dbReference type="RefSeq" id="WP_200755256.1">
    <property type="nucleotide sequence ID" value="NZ_AP023322.1"/>
</dbReference>
<dbReference type="KEGG" id="copr:Cop2CBH44_32710"/>
<evidence type="ECO:0000259" key="6">
    <source>
        <dbReference type="PROSITE" id="PS50850"/>
    </source>
</evidence>
<feature type="transmembrane region" description="Helical" evidence="5">
    <location>
        <begin position="250"/>
        <end position="269"/>
    </location>
</feature>
<feature type="transmembrane region" description="Helical" evidence="5">
    <location>
        <begin position="100"/>
        <end position="118"/>
    </location>
</feature>
<protein>
    <submittedName>
        <fullName evidence="7">MFS transporter</fullName>
    </submittedName>
</protein>
<evidence type="ECO:0000313" key="8">
    <source>
        <dbReference type="Proteomes" id="UP000594042"/>
    </source>
</evidence>
<dbReference type="PANTHER" id="PTHR23514:SF13">
    <property type="entry name" value="INNER MEMBRANE PROTEIN YBJJ"/>
    <property type="match status" value="1"/>
</dbReference>
<dbReference type="AlphaFoldDB" id="A0A7G1I3L6"/>
<evidence type="ECO:0000313" key="7">
    <source>
        <dbReference type="EMBL" id="BCI64918.1"/>
    </source>
</evidence>
<dbReference type="InterPro" id="IPR051788">
    <property type="entry name" value="MFS_Transporter"/>
</dbReference>
<sequence>MLTRNQALKQFRIAVSLFFFVQGIVFATWANRIPDIKKALHLNDAELGNVLFAIPVGQVAAMVLSAWLISRYGSRKMLILASVLYPFFLIPLGIADNPYLLMGGLFFFGMSTNLYNTASNTQGVNAENLYGKTIMASFHGLWSLGGFLGGLISMGFVGMDIPPLPHFIFIFISSILLMNFIRCQLVRNDRKAPHHATAESNRVQIPFYKKFDPYVIGLGIMAWAAMVCEGCMYDWSGVYFMQVVSAPEKLVQLGYVVCMCTMTTGRFLADWFVTRFGAKRVICASGLLIFFGMMLAVVLPDLIFATIGFFFVGFGISSTVPICYSMAGHSDKMDSGLAVATVSSVGYLGFLIGPPVIGHVSHAISLHYTFGAVACVGLLVTIGASRLPIHQK</sequence>
<dbReference type="GO" id="GO:0022857">
    <property type="term" value="F:transmembrane transporter activity"/>
    <property type="evidence" value="ECO:0007669"/>
    <property type="project" value="InterPro"/>
</dbReference>
<feature type="transmembrane region" description="Helical" evidence="5">
    <location>
        <begin position="139"/>
        <end position="158"/>
    </location>
</feature>